<dbReference type="Gene3D" id="1.10.490.10">
    <property type="entry name" value="Globins"/>
    <property type="match status" value="7"/>
</dbReference>
<dbReference type="InterPro" id="IPR000866">
    <property type="entry name" value="AhpC/TSA"/>
</dbReference>
<keyword evidence="8" id="KW-0560">Oxidoreductase</keyword>
<dbReference type="eggNOG" id="KOG0852">
    <property type="taxonomic scope" value="Eukaryota"/>
</dbReference>
<dbReference type="InParanoid" id="Q22CE3"/>
<feature type="compositionally biased region" description="Basic and acidic residues" evidence="11">
    <location>
        <begin position="247"/>
        <end position="256"/>
    </location>
</feature>
<evidence type="ECO:0000256" key="3">
    <source>
        <dbReference type="ARBA" id="ARBA00022448"/>
    </source>
</evidence>
<gene>
    <name evidence="13" type="ORF">TTHERM_01044760</name>
</gene>
<proteinExistence type="inferred from homology"/>
<keyword evidence="3" id="KW-0813">Transport</keyword>
<evidence type="ECO:0000256" key="7">
    <source>
        <dbReference type="ARBA" id="ARBA00022862"/>
    </source>
</evidence>
<dbReference type="InterPro" id="IPR009050">
    <property type="entry name" value="Globin-like_sf"/>
</dbReference>
<dbReference type="InterPro" id="IPR050217">
    <property type="entry name" value="Peroxiredoxin"/>
</dbReference>
<dbReference type="KEGG" id="tet:TTHERM_01044760"/>
<dbReference type="InterPro" id="IPR019795">
    <property type="entry name" value="Globin_bac-like_CS"/>
</dbReference>
<dbReference type="GO" id="GO:0005829">
    <property type="term" value="C:cytosol"/>
    <property type="evidence" value="ECO:0007669"/>
    <property type="project" value="TreeGrafter"/>
</dbReference>
<dbReference type="PROSITE" id="PS01213">
    <property type="entry name" value="GLOBIN_FAM_2"/>
    <property type="match status" value="5"/>
</dbReference>
<evidence type="ECO:0000313" key="13">
    <source>
        <dbReference type="EMBL" id="EAR82986.2"/>
    </source>
</evidence>
<dbReference type="Proteomes" id="UP000009168">
    <property type="component" value="Unassembled WGS sequence"/>
</dbReference>
<comment type="similarity">
    <text evidence="2">Belongs to the truncated hemoglobin family. Group I subfamily.</text>
</comment>
<dbReference type="Pfam" id="PF00578">
    <property type="entry name" value="AhpC-TSA"/>
    <property type="match status" value="1"/>
</dbReference>
<dbReference type="RefSeq" id="XP_001030649.2">
    <property type="nucleotide sequence ID" value="XM_001030649.2"/>
</dbReference>
<dbReference type="PANTHER" id="PTHR10681">
    <property type="entry name" value="THIOREDOXIN PEROXIDASE"/>
    <property type="match status" value="1"/>
</dbReference>
<dbReference type="InterPro" id="IPR012292">
    <property type="entry name" value="Globin/Proto"/>
</dbReference>
<organism evidence="13 14">
    <name type="scientific">Tetrahymena thermophila (strain SB210)</name>
    <dbReference type="NCBI Taxonomy" id="312017"/>
    <lineage>
        <taxon>Eukaryota</taxon>
        <taxon>Sar</taxon>
        <taxon>Alveolata</taxon>
        <taxon>Ciliophora</taxon>
        <taxon>Intramacronucleata</taxon>
        <taxon>Oligohymenophorea</taxon>
        <taxon>Hymenostomatida</taxon>
        <taxon>Tetrahymenina</taxon>
        <taxon>Tetrahymenidae</taxon>
        <taxon>Tetrahymena</taxon>
    </lineage>
</organism>
<dbReference type="SUPFAM" id="SSF52833">
    <property type="entry name" value="Thioredoxin-like"/>
    <property type="match status" value="1"/>
</dbReference>
<keyword evidence="5" id="KW-0349">Heme</keyword>
<feature type="region of interest" description="Disordered" evidence="11">
    <location>
        <begin position="234"/>
        <end position="263"/>
    </location>
</feature>
<feature type="compositionally biased region" description="Basic and acidic residues" evidence="11">
    <location>
        <begin position="26"/>
        <end position="35"/>
    </location>
</feature>
<keyword evidence="4" id="KW-0575">Peroxidase</keyword>
<evidence type="ECO:0000256" key="6">
    <source>
        <dbReference type="ARBA" id="ARBA00022723"/>
    </source>
</evidence>
<evidence type="ECO:0000256" key="11">
    <source>
        <dbReference type="SAM" id="MobiDB-lite"/>
    </source>
</evidence>
<evidence type="ECO:0000313" key="14">
    <source>
        <dbReference type="Proteomes" id="UP000009168"/>
    </source>
</evidence>
<keyword evidence="9" id="KW-0408">Iron</keyword>
<feature type="domain" description="Thioredoxin" evidence="12">
    <location>
        <begin position="68"/>
        <end position="232"/>
    </location>
</feature>
<dbReference type="GO" id="GO:0045454">
    <property type="term" value="P:cell redox homeostasis"/>
    <property type="evidence" value="ECO:0007669"/>
    <property type="project" value="TreeGrafter"/>
</dbReference>
<dbReference type="PANTHER" id="PTHR10681:SF171">
    <property type="entry name" value="PEROXIREDOXIN 4"/>
    <property type="match status" value="1"/>
</dbReference>
<dbReference type="CDD" id="cd00454">
    <property type="entry name" value="TrHb1_N"/>
    <property type="match status" value="7"/>
</dbReference>
<dbReference type="GO" id="GO:0008379">
    <property type="term" value="F:thioredoxin peroxidase activity"/>
    <property type="evidence" value="ECO:0007669"/>
    <property type="project" value="TreeGrafter"/>
</dbReference>
<feature type="region of interest" description="Disordered" evidence="11">
    <location>
        <begin position="503"/>
        <end position="540"/>
    </location>
</feature>
<dbReference type="GO" id="GO:0019825">
    <property type="term" value="F:oxygen binding"/>
    <property type="evidence" value="ECO:0007669"/>
    <property type="project" value="InterPro"/>
</dbReference>
<keyword evidence="6" id="KW-0479">Metal-binding</keyword>
<dbReference type="GeneID" id="7842184"/>
<dbReference type="Gene3D" id="3.40.30.10">
    <property type="entry name" value="Glutaredoxin"/>
    <property type="match status" value="1"/>
</dbReference>
<feature type="region of interest" description="Disordered" evidence="11">
    <location>
        <begin position="1"/>
        <end position="37"/>
    </location>
</feature>
<evidence type="ECO:0000256" key="4">
    <source>
        <dbReference type="ARBA" id="ARBA00022559"/>
    </source>
</evidence>
<dbReference type="Pfam" id="PF01152">
    <property type="entry name" value="Bac_globin"/>
    <property type="match status" value="7"/>
</dbReference>
<evidence type="ECO:0000256" key="2">
    <source>
        <dbReference type="ARBA" id="ARBA00009660"/>
    </source>
</evidence>
<dbReference type="EMBL" id="GG662530">
    <property type="protein sequence ID" value="EAR82986.2"/>
    <property type="molecule type" value="Genomic_DNA"/>
</dbReference>
<dbReference type="GO" id="GO:0015671">
    <property type="term" value="P:oxygen transport"/>
    <property type="evidence" value="ECO:0007669"/>
    <property type="project" value="InterPro"/>
</dbReference>
<dbReference type="STRING" id="312017.Q22CE3"/>
<sequence length="1137" mass="130264">MGNCYETKRSQYNYDDNTIDAPTPEQKSRPRERTQNETSMKFISQQADDDNYFGTQDDLQKFMEVPKKMIRKQAPKFEANAYHDGYNDKVKKISLDDYQGKYLVLFFYPYDFNKQFQEEILDFSENYPKFKKLNCELLGCSIDSHFSHMNYCNKPRNEGGLGNINFPLMADVDKKIAADYGVLNKNGNDQGTCLRSTFIIDDQQIVRHLAMNDFAGHLRAEEILRMVKGIQENDRIRPKSQTAADKSSAKEAKQESNSKSFSNLPSNKKTIFEKIGGEEAIEAAVKIFYKKMLADPKVSQFFKDIDMTKQHSQQVSFLSFALGGPKKYVGKSMRDAHQYLRLTNAEFDITVGHLVSTLKDLNIDEAVITEIGKMIEPLRKDVVFTQSTSIYDQIGGEKAMEQAVEIFYKRMLEDPKVSGFFKPIDMTKQKQMQKAFLAMALGGPKEYKGRNMKDAHSHLNLTDEHFDVTVGHLIGTLKQLNVDDKIIKQIGVQIEPLRKDIVSSKASQPSQPQLQQNISVQSQKEQAPANQQSKILTAPAPQQQQKNKLLIDRIGGEAKIEVLVGLLVDRIYSDQRINSFFATVESQKHKETLKSFLIQLTGGPKIYKGKNLREAHSGLKINDVQFNAFMTHLRESLKQMKVEPSVFHDFCGFFESLRPQIVTVKLQIFERLGGEAALNNLSDKLYQKVTADDRIKDFFTNIDMVKMREQQKNFLMLATGGPNMYKGKNMKEAHAKLKINDLHFNAFKENLLLTLKEELVDPQTFLEISNLIETQRMTIVTQSLPLFERIGGEKGVQQIVNRFYDRILMDPRIKKFFQGVDMTRLRDINRQFLLYCVKGAPSYNGKSMKEAHMHLGLNDTHFNLVKDHLLQAMKDCSKDPLSLIEVGGTIEGLRSDIVSVKVPLFDRIGGEQITKKAVERLYVKLLADVKLKDFFKTADMQNLKNNQCTFFTVILGGPNNYKGKSMKDAHQNLKLNDSHFNIFKELVQQSFREVGVDNITIAEIARVVEQIRKEIVSVRPPLYERIGGEKSLEIIIEKFYDKLIKNQAIGQFFVKTDPIKQKNMLKAFFTTIFGGQQMYKGKKLKDAHANMKITDAQFNEFRSCMEQTLKEVNQFNVQLIKEVAAVIDHFRKEIVIP</sequence>
<dbReference type="HOGENOM" id="CLU_303392_0_0_1"/>
<dbReference type="InterPro" id="IPR001486">
    <property type="entry name" value="Hemoglobin_trunc"/>
</dbReference>
<name>Q22CE3_TETTS</name>
<dbReference type="GO" id="GO:0020037">
    <property type="term" value="F:heme binding"/>
    <property type="evidence" value="ECO:0007669"/>
    <property type="project" value="InterPro"/>
</dbReference>
<accession>Q22CE3</accession>
<keyword evidence="14" id="KW-1185">Reference proteome</keyword>
<evidence type="ECO:0000256" key="5">
    <source>
        <dbReference type="ARBA" id="ARBA00022617"/>
    </source>
</evidence>
<dbReference type="GO" id="GO:0042744">
    <property type="term" value="P:hydrogen peroxide catabolic process"/>
    <property type="evidence" value="ECO:0007669"/>
    <property type="project" value="TreeGrafter"/>
</dbReference>
<keyword evidence="10" id="KW-0676">Redox-active center</keyword>
<dbReference type="GO" id="GO:0046872">
    <property type="term" value="F:metal ion binding"/>
    <property type="evidence" value="ECO:0007669"/>
    <property type="project" value="UniProtKB-KW"/>
</dbReference>
<keyword evidence="7" id="KW-0049">Antioxidant</keyword>
<feature type="compositionally biased region" description="Polar residues" evidence="11">
    <location>
        <begin position="504"/>
        <end position="540"/>
    </location>
</feature>
<dbReference type="OrthoDB" id="299219at2759"/>
<dbReference type="GO" id="GO:0033554">
    <property type="term" value="P:cellular response to stress"/>
    <property type="evidence" value="ECO:0007669"/>
    <property type="project" value="TreeGrafter"/>
</dbReference>
<dbReference type="PROSITE" id="PS51352">
    <property type="entry name" value="THIOREDOXIN_2"/>
    <property type="match status" value="1"/>
</dbReference>
<dbReference type="GO" id="GO:0006979">
    <property type="term" value="P:response to oxidative stress"/>
    <property type="evidence" value="ECO:0007669"/>
    <property type="project" value="TreeGrafter"/>
</dbReference>
<evidence type="ECO:0000256" key="10">
    <source>
        <dbReference type="ARBA" id="ARBA00023284"/>
    </source>
</evidence>
<comment type="cofactor">
    <cofactor evidence="1">
        <name>heme</name>
        <dbReference type="ChEBI" id="CHEBI:30413"/>
    </cofactor>
</comment>
<evidence type="ECO:0000256" key="9">
    <source>
        <dbReference type="ARBA" id="ARBA00023004"/>
    </source>
</evidence>
<dbReference type="AlphaFoldDB" id="Q22CE3"/>
<dbReference type="CDD" id="cd03015">
    <property type="entry name" value="PRX_Typ2cys"/>
    <property type="match status" value="1"/>
</dbReference>
<evidence type="ECO:0000256" key="1">
    <source>
        <dbReference type="ARBA" id="ARBA00001971"/>
    </source>
</evidence>
<protein>
    <submittedName>
        <fullName evidence="13">Protozoan/cyanobacterial globin family protein</fullName>
    </submittedName>
</protein>
<evidence type="ECO:0000256" key="8">
    <source>
        <dbReference type="ARBA" id="ARBA00023002"/>
    </source>
</evidence>
<reference evidence="14" key="1">
    <citation type="journal article" date="2006" name="PLoS Biol.">
        <title>Macronuclear genome sequence of the ciliate Tetrahymena thermophila, a model eukaryote.</title>
        <authorList>
            <person name="Eisen J.A."/>
            <person name="Coyne R.S."/>
            <person name="Wu M."/>
            <person name="Wu D."/>
            <person name="Thiagarajan M."/>
            <person name="Wortman J.R."/>
            <person name="Badger J.H."/>
            <person name="Ren Q."/>
            <person name="Amedeo P."/>
            <person name="Jones K.M."/>
            <person name="Tallon L.J."/>
            <person name="Delcher A.L."/>
            <person name="Salzberg S.L."/>
            <person name="Silva J.C."/>
            <person name="Haas B.J."/>
            <person name="Majoros W.H."/>
            <person name="Farzad M."/>
            <person name="Carlton J.M."/>
            <person name="Smith R.K. Jr."/>
            <person name="Garg J."/>
            <person name="Pearlman R.E."/>
            <person name="Karrer K.M."/>
            <person name="Sun L."/>
            <person name="Manning G."/>
            <person name="Elde N.C."/>
            <person name="Turkewitz A.P."/>
            <person name="Asai D.J."/>
            <person name="Wilkes D.E."/>
            <person name="Wang Y."/>
            <person name="Cai H."/>
            <person name="Collins K."/>
            <person name="Stewart B.A."/>
            <person name="Lee S.R."/>
            <person name="Wilamowska K."/>
            <person name="Weinberg Z."/>
            <person name="Ruzzo W.L."/>
            <person name="Wloga D."/>
            <person name="Gaertig J."/>
            <person name="Frankel J."/>
            <person name="Tsao C.-C."/>
            <person name="Gorovsky M.A."/>
            <person name="Keeling P.J."/>
            <person name="Waller R.F."/>
            <person name="Patron N.J."/>
            <person name="Cherry J.M."/>
            <person name="Stover N.A."/>
            <person name="Krieger C.J."/>
            <person name="del Toro C."/>
            <person name="Ryder H.F."/>
            <person name="Williamson S.C."/>
            <person name="Barbeau R.A."/>
            <person name="Hamilton E.P."/>
            <person name="Orias E."/>
        </authorList>
    </citation>
    <scope>NUCLEOTIDE SEQUENCE [LARGE SCALE GENOMIC DNA]</scope>
    <source>
        <strain evidence="14">SB210</strain>
    </source>
</reference>
<evidence type="ECO:0000259" key="12">
    <source>
        <dbReference type="PROSITE" id="PS51352"/>
    </source>
</evidence>
<dbReference type="SUPFAM" id="SSF46458">
    <property type="entry name" value="Globin-like"/>
    <property type="match status" value="7"/>
</dbReference>
<dbReference type="InterPro" id="IPR013766">
    <property type="entry name" value="Thioredoxin_domain"/>
</dbReference>
<dbReference type="InterPro" id="IPR036249">
    <property type="entry name" value="Thioredoxin-like_sf"/>
</dbReference>